<dbReference type="RefSeq" id="WP_256129741.1">
    <property type="nucleotide sequence ID" value="NZ_BAABZQ010000001.1"/>
</dbReference>
<comment type="caution">
    <text evidence="3">The sequence shown here is derived from an EMBL/GenBank/DDBJ whole genome shotgun (WGS) entry which is preliminary data.</text>
</comment>
<feature type="transmembrane region" description="Helical" evidence="1">
    <location>
        <begin position="261"/>
        <end position="283"/>
    </location>
</feature>
<feature type="domain" description="DUF6449" evidence="2">
    <location>
        <begin position="473"/>
        <end position="616"/>
    </location>
</feature>
<reference evidence="3 4" key="1">
    <citation type="submission" date="2024-04" db="EMBL/GenBank/DDBJ databases">
        <title>Defined microbial consortia suppress multidrug-resistant proinflammatory Enterobacteriaceae via ecological control.</title>
        <authorList>
            <person name="Furuichi M."/>
            <person name="Kawaguchi T."/>
            <person name="Pust M."/>
            <person name="Yasuma K."/>
            <person name="Plichta D."/>
            <person name="Hasegawa N."/>
            <person name="Ohya T."/>
            <person name="Bhattarai S."/>
            <person name="Sasajima S."/>
            <person name="Aoto Y."/>
            <person name="Tuganbaev T."/>
            <person name="Yaginuma M."/>
            <person name="Ueda M."/>
            <person name="Okahashi N."/>
            <person name="Amafuji K."/>
            <person name="Kiridooshi Y."/>
            <person name="Sugita K."/>
            <person name="Strazar M."/>
            <person name="Skelly A."/>
            <person name="Suda W."/>
            <person name="Hattori M."/>
            <person name="Nakamoto N."/>
            <person name="Caballero S."/>
            <person name="Norman J."/>
            <person name="Olle B."/>
            <person name="Tanoue T."/>
            <person name="Arita M."/>
            <person name="Bucci V."/>
            <person name="Atarashi K."/>
            <person name="Xavier R."/>
            <person name="Honda K."/>
        </authorList>
    </citation>
    <scope>NUCLEOTIDE SEQUENCE [LARGE SCALE GENOMIC DNA]</scope>
    <source>
        <strain evidence="4">k34-0107-D12</strain>
    </source>
</reference>
<sequence length="713" mass="81512">MTSKISFTKMVMQNVKERGAWLLVTFLVLLMTLPVQIMMRLDNVAALGLKPKEMEKQAADVFLNTTGFDNVFLLFFVVIAAFCLGMTGYHYLYSREKTDFYHSLPLKRERIFFVPYVSGILIFAVPYLINLLLALLAGAVKGTFPAHAVSLALGAFLTHMVFFLVFYHVAILAVTLTGNLFTGAMAYAAFLSYGFIIKEVFISMSERFFQTVVPSMLYGGSFSFMRISFHGGGWTLSPLYAYYMAALEAVKAVRVTERKTPWAWCGIGAVLALVILLLCILVYRLRPSESHNKAIAFKKLEPVIKIAVVFPFSILFAIGVSSGIGTHVFIWFVMILVFSAWVLSTAMDFLYRMDIKESLRPRLSTGVVLGMLAVMTVIYRFDVLGMDTYLPKENKIEYMSVYIDKINGLYSYPYNSVYYQGSSQMKSYLDNTKFEDFESIYDLAKMGVEVQEKDGGFLKLQDGESVLYYCVKYHLKSGRDVYRYYEIRQDDQAVSLMGKIYDSWEYKEQTLPVEFIDEDKITDISLKDIYSSNRQVTTSAEMMKNIFKTYKSEWESLSFEDSTKQQVVGFLYVESLMEDTSEKYEYGTLVHDDTQTQTLPLYEGFVNTRKLLEEAGCTVYTAKDLDKIEKIVLVSADNYGKEEEYTFSDRKDIKEILENSLFDQYSNPALDNYPDYTKGVRIYWKDGQGETKEGIFLSNNPPSCVKKVLKTED</sequence>
<feature type="transmembrane region" description="Helical" evidence="1">
    <location>
        <begin position="328"/>
        <end position="351"/>
    </location>
</feature>
<evidence type="ECO:0000259" key="2">
    <source>
        <dbReference type="Pfam" id="PF20047"/>
    </source>
</evidence>
<keyword evidence="1" id="KW-0472">Membrane</keyword>
<feature type="transmembrane region" description="Helical" evidence="1">
    <location>
        <begin position="363"/>
        <end position="381"/>
    </location>
</feature>
<protein>
    <recommendedName>
        <fullName evidence="2">DUF6449 domain-containing protein</fullName>
    </recommendedName>
</protein>
<evidence type="ECO:0000256" key="1">
    <source>
        <dbReference type="SAM" id="Phobius"/>
    </source>
</evidence>
<dbReference type="InterPro" id="IPR045611">
    <property type="entry name" value="DUF6449"/>
</dbReference>
<keyword evidence="1" id="KW-0812">Transmembrane</keyword>
<evidence type="ECO:0000313" key="4">
    <source>
        <dbReference type="Proteomes" id="UP001600941"/>
    </source>
</evidence>
<proteinExistence type="predicted"/>
<keyword evidence="4" id="KW-1185">Reference proteome</keyword>
<feature type="transmembrane region" description="Helical" evidence="1">
    <location>
        <begin position="113"/>
        <end position="140"/>
    </location>
</feature>
<evidence type="ECO:0000313" key="3">
    <source>
        <dbReference type="EMBL" id="GAA6499788.1"/>
    </source>
</evidence>
<feature type="transmembrane region" description="Helical" evidence="1">
    <location>
        <begin position="146"/>
        <end position="167"/>
    </location>
</feature>
<dbReference type="Pfam" id="PF20047">
    <property type="entry name" value="DUF6449"/>
    <property type="match status" value="1"/>
</dbReference>
<accession>A0ABQ0BTB4</accession>
<feature type="transmembrane region" description="Helical" evidence="1">
    <location>
        <begin position="72"/>
        <end position="92"/>
    </location>
</feature>
<keyword evidence="1" id="KW-1133">Transmembrane helix</keyword>
<dbReference type="Proteomes" id="UP001600941">
    <property type="component" value="Unassembled WGS sequence"/>
</dbReference>
<feature type="transmembrane region" description="Helical" evidence="1">
    <location>
        <begin position="174"/>
        <end position="196"/>
    </location>
</feature>
<organism evidence="3 4">
    <name type="scientific">Blautia parvula</name>
    <dbReference type="NCBI Taxonomy" id="2877527"/>
    <lineage>
        <taxon>Bacteria</taxon>
        <taxon>Bacillati</taxon>
        <taxon>Bacillota</taxon>
        <taxon>Clostridia</taxon>
        <taxon>Lachnospirales</taxon>
        <taxon>Lachnospiraceae</taxon>
        <taxon>Blautia</taxon>
    </lineage>
</organism>
<feature type="transmembrane region" description="Helical" evidence="1">
    <location>
        <begin position="303"/>
        <end position="322"/>
    </location>
</feature>
<gene>
    <name evidence="3" type="ORF">K340107D12_26040</name>
</gene>
<dbReference type="EMBL" id="BAABZQ010000001">
    <property type="protein sequence ID" value="GAA6499788.1"/>
    <property type="molecule type" value="Genomic_DNA"/>
</dbReference>
<name>A0ABQ0BTB4_9FIRM</name>